<name>A0A382KKJ5_9ZZZZ</name>
<sequence length="48" mass="5223">MTTACPMNCTELPASYREAAAFHTATWDGPMVASRVEVFPSDFIERGG</sequence>
<protein>
    <submittedName>
        <fullName evidence="1">Uncharacterized protein</fullName>
    </submittedName>
</protein>
<dbReference type="AlphaFoldDB" id="A0A382KKJ5"/>
<reference evidence="1" key="1">
    <citation type="submission" date="2018-05" db="EMBL/GenBank/DDBJ databases">
        <authorList>
            <person name="Lanie J.A."/>
            <person name="Ng W.-L."/>
            <person name="Kazmierczak K.M."/>
            <person name="Andrzejewski T.M."/>
            <person name="Davidsen T.M."/>
            <person name="Wayne K.J."/>
            <person name="Tettelin H."/>
            <person name="Glass J.I."/>
            <person name="Rusch D."/>
            <person name="Podicherti R."/>
            <person name="Tsui H.-C.T."/>
            <person name="Winkler M.E."/>
        </authorList>
    </citation>
    <scope>NUCLEOTIDE SEQUENCE</scope>
</reference>
<gene>
    <name evidence="1" type="ORF">METZ01_LOCUS276311</name>
</gene>
<dbReference type="EMBL" id="UINC01080482">
    <property type="protein sequence ID" value="SVC23457.1"/>
    <property type="molecule type" value="Genomic_DNA"/>
</dbReference>
<organism evidence="1">
    <name type="scientific">marine metagenome</name>
    <dbReference type="NCBI Taxonomy" id="408172"/>
    <lineage>
        <taxon>unclassified sequences</taxon>
        <taxon>metagenomes</taxon>
        <taxon>ecological metagenomes</taxon>
    </lineage>
</organism>
<evidence type="ECO:0000313" key="1">
    <source>
        <dbReference type="EMBL" id="SVC23457.1"/>
    </source>
</evidence>
<proteinExistence type="predicted"/>
<accession>A0A382KKJ5</accession>